<evidence type="ECO:0000313" key="2">
    <source>
        <dbReference type="Proteomes" id="UP001314170"/>
    </source>
</evidence>
<proteinExistence type="predicted"/>
<accession>A0AAV1R3A5</accession>
<dbReference type="AlphaFoldDB" id="A0AAV1R3A5"/>
<organism evidence="1 2">
    <name type="scientific">Dovyalis caffra</name>
    <dbReference type="NCBI Taxonomy" id="77055"/>
    <lineage>
        <taxon>Eukaryota</taxon>
        <taxon>Viridiplantae</taxon>
        <taxon>Streptophyta</taxon>
        <taxon>Embryophyta</taxon>
        <taxon>Tracheophyta</taxon>
        <taxon>Spermatophyta</taxon>
        <taxon>Magnoliopsida</taxon>
        <taxon>eudicotyledons</taxon>
        <taxon>Gunneridae</taxon>
        <taxon>Pentapetalae</taxon>
        <taxon>rosids</taxon>
        <taxon>fabids</taxon>
        <taxon>Malpighiales</taxon>
        <taxon>Salicaceae</taxon>
        <taxon>Flacourtieae</taxon>
        <taxon>Dovyalis</taxon>
    </lineage>
</organism>
<gene>
    <name evidence="1" type="ORF">DCAF_LOCUS5566</name>
</gene>
<name>A0AAV1R3A5_9ROSI</name>
<protein>
    <submittedName>
        <fullName evidence="1">Uncharacterized protein</fullName>
    </submittedName>
</protein>
<comment type="caution">
    <text evidence="1">The sequence shown here is derived from an EMBL/GenBank/DDBJ whole genome shotgun (WGS) entry which is preliminary data.</text>
</comment>
<dbReference type="EMBL" id="CAWUPB010000870">
    <property type="protein sequence ID" value="CAK7327848.1"/>
    <property type="molecule type" value="Genomic_DNA"/>
</dbReference>
<sequence>MASVQATALLTSVVTKNGNTSAFLPPGFSSASSAECKEFCARSLASGVRATLTFDPQTTMQKKRTVDPSSPDFLPLPSFEHCFSKSTKEYRLTWSETVVFELLLFGIERRECVLLSASVSALNREEVLNQIRWESELNKNPRR</sequence>
<evidence type="ECO:0000313" key="1">
    <source>
        <dbReference type="EMBL" id="CAK7327848.1"/>
    </source>
</evidence>
<reference evidence="1 2" key="1">
    <citation type="submission" date="2024-01" db="EMBL/GenBank/DDBJ databases">
        <authorList>
            <person name="Waweru B."/>
        </authorList>
    </citation>
    <scope>NUCLEOTIDE SEQUENCE [LARGE SCALE GENOMIC DNA]</scope>
</reference>
<dbReference type="Proteomes" id="UP001314170">
    <property type="component" value="Unassembled WGS sequence"/>
</dbReference>
<keyword evidence="2" id="KW-1185">Reference proteome</keyword>